<dbReference type="Proteomes" id="UP000192247">
    <property type="component" value="Unassembled WGS sequence"/>
</dbReference>
<gene>
    <name evidence="1" type="ORF">BIW11_03413</name>
</gene>
<accession>A0A1V9XLX0</accession>
<evidence type="ECO:0000313" key="2">
    <source>
        <dbReference type="Proteomes" id="UP000192247"/>
    </source>
</evidence>
<evidence type="ECO:0000313" key="1">
    <source>
        <dbReference type="EMBL" id="OQR74499.1"/>
    </source>
</evidence>
<dbReference type="OrthoDB" id="10540054at2759"/>
<reference evidence="1 2" key="1">
    <citation type="journal article" date="2017" name="Gigascience">
        <title>Draft genome of the honey bee ectoparasitic mite, Tropilaelaps mercedesae, is shaped by the parasitic life history.</title>
        <authorList>
            <person name="Dong X."/>
            <person name="Armstrong S.D."/>
            <person name="Xia D."/>
            <person name="Makepeace B.L."/>
            <person name="Darby A.C."/>
            <person name="Kadowaki T."/>
        </authorList>
    </citation>
    <scope>NUCLEOTIDE SEQUENCE [LARGE SCALE GENOMIC DNA]</scope>
    <source>
        <strain evidence="1">Wuxi-XJTLU</strain>
    </source>
</reference>
<dbReference type="AlphaFoldDB" id="A0A1V9XLX0"/>
<organism evidence="1 2">
    <name type="scientific">Tropilaelaps mercedesae</name>
    <dbReference type="NCBI Taxonomy" id="418985"/>
    <lineage>
        <taxon>Eukaryota</taxon>
        <taxon>Metazoa</taxon>
        <taxon>Ecdysozoa</taxon>
        <taxon>Arthropoda</taxon>
        <taxon>Chelicerata</taxon>
        <taxon>Arachnida</taxon>
        <taxon>Acari</taxon>
        <taxon>Parasitiformes</taxon>
        <taxon>Mesostigmata</taxon>
        <taxon>Gamasina</taxon>
        <taxon>Dermanyssoidea</taxon>
        <taxon>Laelapidae</taxon>
        <taxon>Tropilaelaps</taxon>
    </lineage>
</organism>
<dbReference type="InParanoid" id="A0A1V9XLX0"/>
<comment type="caution">
    <text evidence="1">The sequence shown here is derived from an EMBL/GenBank/DDBJ whole genome shotgun (WGS) entry which is preliminary data.</text>
</comment>
<dbReference type="EMBL" id="MNPL01007884">
    <property type="protein sequence ID" value="OQR74499.1"/>
    <property type="molecule type" value="Genomic_DNA"/>
</dbReference>
<keyword evidence="2" id="KW-1185">Reference proteome</keyword>
<sequence>MSVGLVLPVRFPYVRDGIGCRILPTTRPRLPGVAEDPGVSKESDDSSASTERRCLICAIVFAQTALTTHLRRTHSIRLNPPHRPRYGNPGGLASIQAAGRYPFGMRAAGPAIVGPVGGDIVTSESATSTAPVAKPYCLPGYICQVCRFRSPTGAGLARHAYSLAQLRATACTQSLSSVVVREVATNTGGNMRPMLQTQELQHLSTTSASSQSLYSSDSIRVGVPLDSPILPSGEQHELQGQGQVQEHQPMTDAALDQTSSIDPINNEPCPDCGCATSGKCGQRTPEPGRILLVSQENLNDVTDPTRPQETFHLTALRVQQLSSTQENDLNEQSGGIEANIATNVGADQQEEALSAVKKSEVQIGDHSPNEMANDVASETCFNPQILKDNGDEATGQGSILQEQM</sequence>
<proteinExistence type="predicted"/>
<name>A0A1V9XLX0_9ACAR</name>
<protein>
    <submittedName>
        <fullName evidence="1">Uncharacterized protein</fullName>
    </submittedName>
</protein>